<accession>A0A2U8W412</accession>
<dbReference type="AlphaFoldDB" id="A0A2U8W412"/>
<keyword evidence="3" id="KW-1185">Reference proteome</keyword>
<dbReference type="KEGG" id="mets:DK389_10070"/>
<reference evidence="3" key="1">
    <citation type="submission" date="2018-05" db="EMBL/GenBank/DDBJ databases">
        <title>Complete Genome Sequence of Methylobacterium sp. 17SD2-17.</title>
        <authorList>
            <person name="Srinivasan S."/>
        </authorList>
    </citation>
    <scope>NUCLEOTIDE SEQUENCE [LARGE SCALE GENOMIC DNA]</scope>
    <source>
        <strain evidence="3">17SD2-17</strain>
    </source>
</reference>
<name>A0A2U8W412_9HYPH</name>
<gene>
    <name evidence="2" type="ORF">DK389_10070</name>
</gene>
<evidence type="ECO:0000256" key="1">
    <source>
        <dbReference type="SAM" id="SignalP"/>
    </source>
</evidence>
<keyword evidence="2" id="KW-0238">DNA-binding</keyword>
<dbReference type="InterPro" id="IPR035437">
    <property type="entry name" value="SNase_OB-fold_sf"/>
</dbReference>
<dbReference type="GO" id="GO:0003677">
    <property type="term" value="F:DNA binding"/>
    <property type="evidence" value="ECO:0007669"/>
    <property type="project" value="UniProtKB-KW"/>
</dbReference>
<feature type="chain" id="PRO_5015863119" evidence="1">
    <location>
        <begin position="27"/>
        <end position="279"/>
    </location>
</feature>
<dbReference type="EMBL" id="CP029550">
    <property type="protein sequence ID" value="AWN40809.1"/>
    <property type="molecule type" value="Genomic_DNA"/>
</dbReference>
<evidence type="ECO:0000313" key="3">
    <source>
        <dbReference type="Proteomes" id="UP000245926"/>
    </source>
</evidence>
<dbReference type="Proteomes" id="UP000245926">
    <property type="component" value="Chromosome"/>
</dbReference>
<organism evidence="2 3">
    <name type="scientific">Methylobacterium durans</name>
    <dbReference type="NCBI Taxonomy" id="2202825"/>
    <lineage>
        <taxon>Bacteria</taxon>
        <taxon>Pseudomonadati</taxon>
        <taxon>Pseudomonadota</taxon>
        <taxon>Alphaproteobacteria</taxon>
        <taxon>Hyphomicrobiales</taxon>
        <taxon>Methylobacteriaceae</taxon>
        <taxon>Methylobacterium</taxon>
    </lineage>
</organism>
<dbReference type="OrthoDB" id="7618306at2"/>
<dbReference type="RefSeq" id="WP_109889281.1">
    <property type="nucleotide sequence ID" value="NZ_CP029550.1"/>
</dbReference>
<protein>
    <submittedName>
        <fullName evidence="2">DNA-binding protein</fullName>
    </submittedName>
</protein>
<evidence type="ECO:0000313" key="2">
    <source>
        <dbReference type="EMBL" id="AWN40809.1"/>
    </source>
</evidence>
<feature type="signal peptide" evidence="1">
    <location>
        <begin position="1"/>
        <end position="26"/>
    </location>
</feature>
<sequence length="279" mass="29953">MRACPITRRAAGAWLGAVLAAAPAAAAPRLGPAECRAAPARRDALQGVAARGEIVLASGTRAVLGSLRWPDEAEAAAAAEAWLAGRRGRPLDVVVRGEPDRWGRVRIDAADAEEAVDLAGGLVAAGFAQVDAGEGDVLCRPALLRLEEAPRRAGSGVWRRPVREAKDGAALREEAGRFVVAQGRIRNVGERPSRTYLDFVRRGEDGLTVTVSKRTWRRLQEHGFHASGLTGRVVRVRGIVEIWRGPVLDIASAEMIEVLDSDGTEPRVAVPERERALRR</sequence>
<dbReference type="SUPFAM" id="SSF50199">
    <property type="entry name" value="Staphylococcal nuclease"/>
    <property type="match status" value="1"/>
</dbReference>
<keyword evidence="1" id="KW-0732">Signal</keyword>
<proteinExistence type="predicted"/>